<evidence type="ECO:0000256" key="1">
    <source>
        <dbReference type="SAM" id="Phobius"/>
    </source>
</evidence>
<proteinExistence type="predicted"/>
<sequence length="422" mass="43341">MPESHARDLDLDEAFDSLARDLGARPGAPGASAAVATVRRRRRTTLAAVGAAVAVVVAAVALPQLTGGTSNDERRDVATTGDGAVFTGAAFSDATDGWTGPWHEATKGDSMEEVAFGQAACLDQLRGAGTNVTPRRFGDVVLVSETGRSAAFVTFGEFRTAADAATVIDMYAPSALEDACGVVPDVSTVGSTEARHLHVPDGSSKPAADVWLAFDGPRIAMLAVVAPDAAPAEVQERVAELLDRAMDADISFESSMTRVEEGSGDSASSSDVVPYYTPLTRAAVARATGGWPARVTTSSELPCTATFPLSAQSWGSASSARLGFTTSQAGLETEDAARASVDEVADTLASCQRAAWAVTTGTLRGDRTLSASSAEGTFVLAQRGATLAWVAIGEPDAPEPAVQAIASLLHDTLAVGGDAEKR</sequence>
<dbReference type="Proteomes" id="UP000294853">
    <property type="component" value="Chromosome"/>
</dbReference>
<gene>
    <name evidence="2" type="ORF">EXE58_02380</name>
</gene>
<reference evidence="2 3" key="1">
    <citation type="submission" date="2019-03" db="EMBL/GenBank/DDBJ databases">
        <title>Three New Species of Nocardioides, Nocardioides euryhalodurans sp. nov., Nocardioides seonyuensis sp. nov. and Nocardioides eburneoflavus sp. nov. Iolated from Soil.</title>
        <authorList>
            <person name="Roh S.G."/>
            <person name="Lee C."/>
            <person name="Kim M.-K."/>
            <person name="Kim S.B."/>
        </authorList>
    </citation>
    <scope>NUCLEOTIDE SEQUENCE [LARGE SCALE GENOMIC DNA]</scope>
    <source>
        <strain evidence="2 3">MMS17-SY207-3</strain>
    </source>
</reference>
<organism evidence="2 3">
    <name type="scientific">Nocardioides seonyuensis</name>
    <dbReference type="NCBI Taxonomy" id="2518371"/>
    <lineage>
        <taxon>Bacteria</taxon>
        <taxon>Bacillati</taxon>
        <taxon>Actinomycetota</taxon>
        <taxon>Actinomycetes</taxon>
        <taxon>Propionibacteriales</taxon>
        <taxon>Nocardioidaceae</taxon>
        <taxon>Nocardioides</taxon>
    </lineage>
</organism>
<protein>
    <submittedName>
        <fullName evidence="2">Uncharacterized protein</fullName>
    </submittedName>
</protein>
<dbReference type="RefSeq" id="WP_135266400.1">
    <property type="nucleotide sequence ID" value="NZ_CP038436.1"/>
</dbReference>
<dbReference type="AlphaFoldDB" id="A0A4P7IEQ5"/>
<dbReference type="EMBL" id="CP038436">
    <property type="protein sequence ID" value="QBX54427.1"/>
    <property type="molecule type" value="Genomic_DNA"/>
</dbReference>
<feature type="transmembrane region" description="Helical" evidence="1">
    <location>
        <begin position="46"/>
        <end position="65"/>
    </location>
</feature>
<keyword evidence="1" id="KW-1133">Transmembrane helix</keyword>
<keyword evidence="3" id="KW-1185">Reference proteome</keyword>
<accession>A0A4P7IEQ5</accession>
<evidence type="ECO:0000313" key="2">
    <source>
        <dbReference type="EMBL" id="QBX54427.1"/>
    </source>
</evidence>
<dbReference type="KEGG" id="nsn:EXE58_02380"/>
<keyword evidence="1" id="KW-0812">Transmembrane</keyword>
<name>A0A4P7IEQ5_9ACTN</name>
<keyword evidence="1" id="KW-0472">Membrane</keyword>
<evidence type="ECO:0000313" key="3">
    <source>
        <dbReference type="Proteomes" id="UP000294853"/>
    </source>
</evidence>